<proteinExistence type="predicted"/>
<feature type="compositionally biased region" description="Polar residues" evidence="1">
    <location>
        <begin position="12"/>
        <end position="36"/>
    </location>
</feature>
<feature type="region of interest" description="Disordered" evidence="1">
    <location>
        <begin position="1"/>
        <end position="52"/>
    </location>
</feature>
<organism evidence="2 3">
    <name type="scientific">Aspergillus violaceofuscus (strain CBS 115571)</name>
    <dbReference type="NCBI Taxonomy" id="1450538"/>
    <lineage>
        <taxon>Eukaryota</taxon>
        <taxon>Fungi</taxon>
        <taxon>Dikarya</taxon>
        <taxon>Ascomycota</taxon>
        <taxon>Pezizomycotina</taxon>
        <taxon>Eurotiomycetes</taxon>
        <taxon>Eurotiomycetidae</taxon>
        <taxon>Eurotiales</taxon>
        <taxon>Aspergillaceae</taxon>
        <taxon>Aspergillus</taxon>
    </lineage>
</organism>
<gene>
    <name evidence="2" type="ORF">BO99DRAFT_398588</name>
</gene>
<evidence type="ECO:0000313" key="3">
    <source>
        <dbReference type="Proteomes" id="UP000249829"/>
    </source>
</evidence>
<reference evidence="2 3" key="1">
    <citation type="submission" date="2018-02" db="EMBL/GenBank/DDBJ databases">
        <title>The genomes of Aspergillus section Nigri reveals drivers in fungal speciation.</title>
        <authorList>
            <consortium name="DOE Joint Genome Institute"/>
            <person name="Vesth T.C."/>
            <person name="Nybo J."/>
            <person name="Theobald S."/>
            <person name="Brandl J."/>
            <person name="Frisvad J.C."/>
            <person name="Nielsen K.F."/>
            <person name="Lyhne E.K."/>
            <person name="Kogle M.E."/>
            <person name="Kuo A."/>
            <person name="Riley R."/>
            <person name="Clum A."/>
            <person name="Nolan M."/>
            <person name="Lipzen A."/>
            <person name="Salamov A."/>
            <person name="Henrissat B."/>
            <person name="Wiebenga A."/>
            <person name="De vries R.P."/>
            <person name="Grigoriev I.V."/>
            <person name="Mortensen U.H."/>
            <person name="Andersen M.R."/>
            <person name="Baker S.E."/>
        </authorList>
    </citation>
    <scope>NUCLEOTIDE SEQUENCE [LARGE SCALE GENOMIC DNA]</scope>
    <source>
        <strain evidence="2 3">CBS 115571</strain>
    </source>
</reference>
<keyword evidence="3" id="KW-1185">Reference proteome</keyword>
<dbReference type="Proteomes" id="UP000249829">
    <property type="component" value="Unassembled WGS sequence"/>
</dbReference>
<evidence type="ECO:0000313" key="2">
    <source>
        <dbReference type="EMBL" id="PYI24024.1"/>
    </source>
</evidence>
<feature type="compositionally biased region" description="Pro residues" evidence="1">
    <location>
        <begin position="41"/>
        <end position="52"/>
    </location>
</feature>
<evidence type="ECO:0000256" key="1">
    <source>
        <dbReference type="SAM" id="MobiDB-lite"/>
    </source>
</evidence>
<name>A0A2V5HPK1_ASPV1</name>
<feature type="compositionally biased region" description="Basic and acidic residues" evidence="1">
    <location>
        <begin position="1"/>
        <end position="10"/>
    </location>
</feature>
<protein>
    <submittedName>
        <fullName evidence="2">Uncharacterized protein</fullName>
    </submittedName>
</protein>
<accession>A0A2V5HPK1</accession>
<dbReference type="EMBL" id="KZ825103">
    <property type="protein sequence ID" value="PYI24024.1"/>
    <property type="molecule type" value="Genomic_DNA"/>
</dbReference>
<dbReference type="AlphaFoldDB" id="A0A2V5HPK1"/>
<sequence>MPPTSRDHHPSHSPTNLYNPNAVQHIQQKRQMSQKSWIHPHPTPPKPQPTPP</sequence>